<feature type="signal peptide" evidence="3">
    <location>
        <begin position="1"/>
        <end position="26"/>
    </location>
</feature>
<feature type="compositionally biased region" description="Basic and acidic residues" evidence="1">
    <location>
        <begin position="109"/>
        <end position="134"/>
    </location>
</feature>
<keyword evidence="5" id="KW-1185">Reference proteome</keyword>
<evidence type="ECO:0000256" key="3">
    <source>
        <dbReference type="SAM" id="SignalP"/>
    </source>
</evidence>
<feature type="region of interest" description="Disordered" evidence="1">
    <location>
        <begin position="109"/>
        <end position="170"/>
    </location>
</feature>
<accession>A0ABW0Z5N7</accession>
<evidence type="ECO:0008006" key="6">
    <source>
        <dbReference type="Google" id="ProtNLM"/>
    </source>
</evidence>
<reference evidence="5" key="1">
    <citation type="journal article" date="2019" name="Int. J. Syst. Evol. Microbiol.">
        <title>The Global Catalogue of Microorganisms (GCM) 10K type strain sequencing project: providing services to taxonomists for standard genome sequencing and annotation.</title>
        <authorList>
            <consortium name="The Broad Institute Genomics Platform"/>
            <consortium name="The Broad Institute Genome Sequencing Center for Infectious Disease"/>
            <person name="Wu L."/>
            <person name="Ma J."/>
        </authorList>
    </citation>
    <scope>NUCLEOTIDE SEQUENCE [LARGE SCALE GENOMIC DNA]</scope>
    <source>
        <strain evidence="5">CGMCC 4.7304</strain>
    </source>
</reference>
<feature type="chain" id="PRO_5047540288" description="Sortase" evidence="3">
    <location>
        <begin position="27"/>
        <end position="204"/>
    </location>
</feature>
<dbReference type="Proteomes" id="UP001596083">
    <property type="component" value="Unassembled WGS sequence"/>
</dbReference>
<evidence type="ECO:0000256" key="1">
    <source>
        <dbReference type="SAM" id="MobiDB-lite"/>
    </source>
</evidence>
<dbReference type="RefSeq" id="WP_390317070.1">
    <property type="nucleotide sequence ID" value="NZ_JBHSPB010000009.1"/>
</dbReference>
<protein>
    <recommendedName>
        <fullName evidence="6">Sortase</fullName>
    </recommendedName>
</protein>
<gene>
    <name evidence="4" type="ORF">ACFP1Z_16250</name>
</gene>
<feature type="transmembrane region" description="Helical" evidence="2">
    <location>
        <begin position="177"/>
        <end position="196"/>
    </location>
</feature>
<evidence type="ECO:0000256" key="2">
    <source>
        <dbReference type="SAM" id="Phobius"/>
    </source>
</evidence>
<feature type="compositionally biased region" description="Low complexity" evidence="1">
    <location>
        <begin position="136"/>
        <end position="146"/>
    </location>
</feature>
<organism evidence="4 5">
    <name type="scientific">Streptomyces gamaensis</name>
    <dbReference type="NCBI Taxonomy" id="1763542"/>
    <lineage>
        <taxon>Bacteria</taxon>
        <taxon>Bacillati</taxon>
        <taxon>Actinomycetota</taxon>
        <taxon>Actinomycetes</taxon>
        <taxon>Kitasatosporales</taxon>
        <taxon>Streptomycetaceae</taxon>
        <taxon>Streptomyces</taxon>
    </lineage>
</organism>
<keyword evidence="2" id="KW-0472">Membrane</keyword>
<keyword evidence="2" id="KW-1133">Transmembrane helix</keyword>
<sequence length="204" mass="20028">MRNSRVLTGAAMTIAALGLASAPAFAGDYGKLDVSPSPAKAGAEVTVYSTACGANGSAQGDASAVGGPASFELRAGAKDTVAGTFRVPEHAKPGTYGVGIRCHTGKEATGDVVVTDKGDKGEKGEKSPAPEKKAPGKAAPASSAPAPMHPGAGQQPPKGAVKTGVGSTSDNSGLTELMAGAALLATAAVGGTWFLTRRGRGNRI</sequence>
<evidence type="ECO:0000313" key="5">
    <source>
        <dbReference type="Proteomes" id="UP001596083"/>
    </source>
</evidence>
<keyword evidence="3" id="KW-0732">Signal</keyword>
<dbReference type="EMBL" id="JBHSPB010000009">
    <property type="protein sequence ID" value="MFC5721725.1"/>
    <property type="molecule type" value="Genomic_DNA"/>
</dbReference>
<evidence type="ECO:0000313" key="4">
    <source>
        <dbReference type="EMBL" id="MFC5721725.1"/>
    </source>
</evidence>
<proteinExistence type="predicted"/>
<comment type="caution">
    <text evidence="4">The sequence shown here is derived from an EMBL/GenBank/DDBJ whole genome shotgun (WGS) entry which is preliminary data.</text>
</comment>
<keyword evidence="2" id="KW-0812">Transmembrane</keyword>
<name>A0ABW0Z5N7_9ACTN</name>